<dbReference type="Pfam" id="PF00561">
    <property type="entry name" value="Abhydrolase_1"/>
    <property type="match status" value="1"/>
</dbReference>
<dbReference type="PANTHER" id="PTHR43433">
    <property type="entry name" value="HYDROLASE, ALPHA/BETA FOLD FAMILY PROTEIN"/>
    <property type="match status" value="1"/>
</dbReference>
<reference evidence="2 3" key="1">
    <citation type="submission" date="2024-03" db="EMBL/GenBank/DDBJ databases">
        <title>Whole genome sequencing of Streptomyces racemochromogenes, to identify antimicrobial biosynthetic gene clusters.</title>
        <authorList>
            <person name="Suryawanshi P."/>
            <person name="Krishnaraj P.U."/>
            <person name="Arun Y.P."/>
            <person name="Suryawanshi M.P."/>
            <person name="Rakshit O."/>
        </authorList>
    </citation>
    <scope>NUCLEOTIDE SEQUENCE [LARGE SCALE GENOMIC DNA]</scope>
    <source>
        <strain evidence="2 3">AUDT626</strain>
    </source>
</reference>
<dbReference type="InterPro" id="IPR050471">
    <property type="entry name" value="AB_hydrolase"/>
</dbReference>
<evidence type="ECO:0000313" key="3">
    <source>
        <dbReference type="Proteomes" id="UP001610631"/>
    </source>
</evidence>
<dbReference type="Gene3D" id="3.40.50.1820">
    <property type="entry name" value="alpha/beta hydrolase"/>
    <property type="match status" value="1"/>
</dbReference>
<organism evidence="2 3">
    <name type="scientific">Streptomyces racemochromogenes</name>
    <dbReference type="NCBI Taxonomy" id="67353"/>
    <lineage>
        <taxon>Bacteria</taxon>
        <taxon>Bacillati</taxon>
        <taxon>Actinomycetota</taxon>
        <taxon>Actinomycetes</taxon>
        <taxon>Kitasatosporales</taxon>
        <taxon>Streptomycetaceae</taxon>
        <taxon>Streptomyces</taxon>
    </lineage>
</organism>
<dbReference type="SUPFAM" id="SSF53474">
    <property type="entry name" value="alpha/beta-Hydrolases"/>
    <property type="match status" value="1"/>
</dbReference>
<evidence type="ECO:0000313" key="2">
    <source>
        <dbReference type="EMBL" id="MFH7595639.1"/>
    </source>
</evidence>
<dbReference type="InterPro" id="IPR029058">
    <property type="entry name" value="AB_hydrolase_fold"/>
</dbReference>
<dbReference type="PANTHER" id="PTHR43433:SF5">
    <property type="entry name" value="AB HYDROLASE-1 DOMAIN-CONTAINING PROTEIN"/>
    <property type="match status" value="1"/>
</dbReference>
<evidence type="ECO:0000259" key="1">
    <source>
        <dbReference type="Pfam" id="PF00561"/>
    </source>
</evidence>
<accession>A0ABW7PBA1</accession>
<dbReference type="GO" id="GO:0016787">
    <property type="term" value="F:hydrolase activity"/>
    <property type="evidence" value="ECO:0007669"/>
    <property type="project" value="UniProtKB-KW"/>
</dbReference>
<name>A0ABW7PBA1_9ACTN</name>
<dbReference type="PRINTS" id="PR00111">
    <property type="entry name" value="ABHYDROLASE"/>
</dbReference>
<dbReference type="InterPro" id="IPR000073">
    <property type="entry name" value="AB_hydrolase_1"/>
</dbReference>
<dbReference type="EMBL" id="JBBDHD010000021">
    <property type="protein sequence ID" value="MFH7595639.1"/>
    <property type="molecule type" value="Genomic_DNA"/>
</dbReference>
<dbReference type="Proteomes" id="UP001610631">
    <property type="component" value="Unassembled WGS sequence"/>
</dbReference>
<keyword evidence="2" id="KW-0378">Hydrolase</keyword>
<feature type="domain" description="AB hydrolase-1" evidence="1">
    <location>
        <begin position="30"/>
        <end position="278"/>
    </location>
</feature>
<keyword evidence="3" id="KW-1185">Reference proteome</keyword>
<proteinExistence type="predicted"/>
<comment type="caution">
    <text evidence="2">The sequence shown here is derived from an EMBL/GenBank/DDBJ whole genome shotgun (WGS) entry which is preliminary data.</text>
</comment>
<gene>
    <name evidence="2" type="ORF">WDV06_11130</name>
</gene>
<sequence length="304" mass="31207">MTAVSEQKAVDVGPSGIEVAYERFGDPQAPPVLLVMGLALQMHGWPDGFCAELTGRGLQVIRFDNRDCGLSTHFHDAPVPDVVAARRGDLSSVSYDLSDMAADSVGLLDALGLAGAHVAGMSLGGAVAQTMAIEHPGRVRSLTSLMSTTGAPGVGQPDAGVLGVLAGPPPTNREEVIERTVRAALVMGSPGFARDETALRERAARAFDRAYDPLGVARQAVAAVASGDRTAALAGVRVPTLVVHGSDDPVCDVSGGRATAAAVPGAELAVFDGMGHDLPEALWPEIASRIAALVGRAERAPVSR</sequence>
<dbReference type="RefSeq" id="WP_395509495.1">
    <property type="nucleotide sequence ID" value="NZ_JBBDHD010000021.1"/>
</dbReference>
<protein>
    <submittedName>
        <fullName evidence="2">Alpha/beta fold hydrolase</fullName>
    </submittedName>
</protein>